<comment type="caution">
    <text evidence="1">The sequence shown here is derived from an EMBL/GenBank/DDBJ whole genome shotgun (WGS) entry which is preliminary data.</text>
</comment>
<evidence type="ECO:0000313" key="2">
    <source>
        <dbReference type="Proteomes" id="UP001172386"/>
    </source>
</evidence>
<gene>
    <name evidence="1" type="ORF">H2198_004519</name>
</gene>
<accession>A0ACC3A8E1</accession>
<organism evidence="1 2">
    <name type="scientific">Neophaeococcomyces mojaviensis</name>
    <dbReference type="NCBI Taxonomy" id="3383035"/>
    <lineage>
        <taxon>Eukaryota</taxon>
        <taxon>Fungi</taxon>
        <taxon>Dikarya</taxon>
        <taxon>Ascomycota</taxon>
        <taxon>Pezizomycotina</taxon>
        <taxon>Eurotiomycetes</taxon>
        <taxon>Chaetothyriomycetidae</taxon>
        <taxon>Chaetothyriales</taxon>
        <taxon>Chaetothyriales incertae sedis</taxon>
        <taxon>Neophaeococcomyces</taxon>
    </lineage>
</organism>
<proteinExistence type="predicted"/>
<dbReference type="EMBL" id="JAPDRQ010000068">
    <property type="protein sequence ID" value="KAJ9657161.1"/>
    <property type="molecule type" value="Genomic_DNA"/>
</dbReference>
<sequence>MSDKANDTAHASVKVYYSSPSGTQTISHSLASPQPTDTKSKITYLNELRSSTKRMQEDINAFLTAKMGEDKAQAAASGTNAKINKSRDEEEEENYGEEKVEED</sequence>
<dbReference type="Proteomes" id="UP001172386">
    <property type="component" value="Unassembled WGS sequence"/>
</dbReference>
<protein>
    <submittedName>
        <fullName evidence="1">Uncharacterized protein</fullName>
    </submittedName>
</protein>
<name>A0ACC3A8E1_9EURO</name>
<reference evidence="1" key="1">
    <citation type="submission" date="2022-10" db="EMBL/GenBank/DDBJ databases">
        <title>Culturing micro-colonial fungi from biological soil crusts in the Mojave desert and describing Neophaeococcomyces mojavensis, and introducing the new genera and species Taxawa tesnikishii.</title>
        <authorList>
            <person name="Kurbessoian T."/>
            <person name="Stajich J.E."/>
        </authorList>
    </citation>
    <scope>NUCLEOTIDE SEQUENCE</scope>
    <source>
        <strain evidence="1">JES_112</strain>
    </source>
</reference>
<evidence type="ECO:0000313" key="1">
    <source>
        <dbReference type="EMBL" id="KAJ9657161.1"/>
    </source>
</evidence>
<keyword evidence="2" id="KW-1185">Reference proteome</keyword>